<dbReference type="RefSeq" id="WP_393011911.1">
    <property type="nucleotide sequence ID" value="NZ_JAZAQF010000044.1"/>
</dbReference>
<evidence type="ECO:0000256" key="2">
    <source>
        <dbReference type="HAMAP-Rule" id="MF_01074"/>
    </source>
</evidence>
<sequence length="552" mass="60460">MKVAYFDCPTGLAGDMCLGALLDVGVPLDYVRSQLDRLGIAEEYRLSSQTMHHNGQRALKAIVEWRSPGGSFQVENPMDEPGEGTEQSARSPEARGDHGHEHHKHDYRGHEHHGHGHHGHEHDDHDHSPDHHHPHHDPHNHPTHHHSRRWPDIEAMLLNSSLPDRVVQWSRSIFWQLAQAEGAVHGIAPEQVQFHEVGAIDAIVDVVGTCLGLDWLGVERVFCSALPTGGGTVWAAHGRLPVPVPAVLKLFEMGQVPVYANGIDRELVTPTGAAIAVGLAQGFGSPPAMTLQRVGLGAGQRSLPLPNIMRLWLGELAAPAGLSAPLARSAPLPPPIVPLPLSRSDRGPQSPAPGDRPERSPQAAQPLPLTSEQCLSSQFGPALPGPESLASPYDPDLETVAVLETQIDDCSPQAIAYAIERLLQVGALDAFVQPVTMKKSRAGVAITVITPLDRFTVCEDVLFQETTTIGIRRSFQQRRVLPRHLEVVDTDYGPVRVKVAWQDETRKIVQNVHPEFEDVAALARDRAISWLDIHRAAWIAWEQARRATEGDR</sequence>
<keyword evidence="5" id="KW-1185">Reference proteome</keyword>
<reference evidence="5" key="1">
    <citation type="journal article" date="2024" name="Algal Res.">
        <title>Biochemical, toxicological and genomic investigation of a high-biomass producing Limnothrix strain isolated from Italian shallow drinking water reservoir.</title>
        <authorList>
            <person name="Simonazzi M."/>
            <person name="Shishido T.K."/>
            <person name="Delbaje E."/>
            <person name="Wahlsten M."/>
            <person name="Fewer D.P."/>
            <person name="Sivonen K."/>
            <person name="Pezzolesi L."/>
            <person name="Pistocchi R."/>
        </authorList>
    </citation>
    <scope>NUCLEOTIDE SEQUENCE [LARGE SCALE GENOMIC DNA]</scope>
    <source>
        <strain evidence="5">LRLZ20PSL1</strain>
    </source>
</reference>
<gene>
    <name evidence="4" type="primary">larC</name>
    <name evidence="4" type="ORF">VPK24_07755</name>
</gene>
<feature type="region of interest" description="Disordered" evidence="3">
    <location>
        <begin position="335"/>
        <end position="365"/>
    </location>
</feature>
<protein>
    <recommendedName>
        <fullName evidence="2">Putative nickel insertion protein</fullName>
    </recommendedName>
</protein>
<feature type="region of interest" description="Disordered" evidence="3">
    <location>
        <begin position="69"/>
        <end position="148"/>
    </location>
</feature>
<feature type="compositionally biased region" description="Basic and acidic residues" evidence="3">
    <location>
        <begin position="120"/>
        <end position="131"/>
    </location>
</feature>
<comment type="similarity">
    <text evidence="2">Belongs to the LarC family.</text>
</comment>
<dbReference type="GO" id="GO:0016829">
    <property type="term" value="F:lyase activity"/>
    <property type="evidence" value="ECO:0007669"/>
    <property type="project" value="UniProtKB-KW"/>
</dbReference>
<dbReference type="EMBL" id="JAZAQF010000044">
    <property type="protein sequence ID" value="MFG3817528.1"/>
    <property type="molecule type" value="Genomic_DNA"/>
</dbReference>
<feature type="compositionally biased region" description="Basic residues" evidence="3">
    <location>
        <begin position="132"/>
        <end position="148"/>
    </location>
</feature>
<dbReference type="Pfam" id="PF01969">
    <property type="entry name" value="Ni_insertion"/>
    <property type="match status" value="1"/>
</dbReference>
<keyword evidence="2 4" id="KW-0456">Lyase</keyword>
<comment type="caution">
    <text evidence="4">The sequence shown here is derived from an EMBL/GenBank/DDBJ whole genome shotgun (WGS) entry which is preliminary data.</text>
</comment>
<evidence type="ECO:0000313" key="5">
    <source>
        <dbReference type="Proteomes" id="UP001604335"/>
    </source>
</evidence>
<dbReference type="Proteomes" id="UP001604335">
    <property type="component" value="Unassembled WGS sequence"/>
</dbReference>
<evidence type="ECO:0000256" key="1">
    <source>
        <dbReference type="ARBA" id="ARBA00022596"/>
    </source>
</evidence>
<proteinExistence type="inferred from homology"/>
<name>A0ABW7C8M6_9CYAN</name>
<dbReference type="HAMAP" id="MF_01074">
    <property type="entry name" value="LarC"/>
    <property type="match status" value="1"/>
</dbReference>
<dbReference type="PANTHER" id="PTHR36566:SF1">
    <property type="entry name" value="PYRIDINIUM-3,5-BISTHIOCARBOXYLIC ACID MONONUCLEOTIDE NICKEL INSERTION PROTEIN"/>
    <property type="match status" value="1"/>
</dbReference>
<keyword evidence="1 2" id="KW-0533">Nickel</keyword>
<dbReference type="NCBIfam" id="TIGR00299">
    <property type="entry name" value="nickel pincer cofactor biosynthesis protein LarC"/>
    <property type="match status" value="1"/>
</dbReference>
<evidence type="ECO:0000313" key="4">
    <source>
        <dbReference type="EMBL" id="MFG3817528.1"/>
    </source>
</evidence>
<dbReference type="PANTHER" id="PTHR36566">
    <property type="entry name" value="NICKEL INSERTION PROTEIN-RELATED"/>
    <property type="match status" value="1"/>
</dbReference>
<evidence type="ECO:0000256" key="3">
    <source>
        <dbReference type="SAM" id="MobiDB-lite"/>
    </source>
</evidence>
<dbReference type="Gene3D" id="3.30.70.1380">
    <property type="entry name" value="Transcriptional regulatory protein pf0864 domain like"/>
    <property type="match status" value="1"/>
</dbReference>
<dbReference type="InterPro" id="IPR002822">
    <property type="entry name" value="Ni_insertion"/>
</dbReference>
<organism evidence="4 5">
    <name type="scientific">Limnothrix redekei LRLZ20PSL1</name>
    <dbReference type="NCBI Taxonomy" id="3112953"/>
    <lineage>
        <taxon>Bacteria</taxon>
        <taxon>Bacillati</taxon>
        <taxon>Cyanobacteriota</taxon>
        <taxon>Cyanophyceae</taxon>
        <taxon>Pseudanabaenales</taxon>
        <taxon>Pseudanabaenaceae</taxon>
        <taxon>Limnothrix</taxon>
    </lineage>
</organism>
<accession>A0ABW7C8M6</accession>
<feature type="compositionally biased region" description="Basic residues" evidence="3">
    <location>
        <begin position="101"/>
        <end position="119"/>
    </location>
</feature>